<protein>
    <submittedName>
        <fullName evidence="2">Uncharacterized protein</fullName>
    </submittedName>
</protein>
<reference evidence="2 3" key="1">
    <citation type="submission" date="2016-04" db="EMBL/GenBank/DDBJ databases">
        <title>Complete Genome Sequence of Chryseobacterium sp. IHBB 10212.</title>
        <authorList>
            <person name="Pal M."/>
            <person name="Swarnkar M.K."/>
            <person name="Kaushal K."/>
            <person name="Chhibber S."/>
            <person name="Singh A.K."/>
            <person name="Gulati A."/>
        </authorList>
    </citation>
    <scope>NUCLEOTIDE SEQUENCE [LARGE SCALE GENOMIC DNA]</scope>
    <source>
        <strain evidence="2 3">IHBB 10212</strain>
    </source>
</reference>
<dbReference type="OrthoDB" id="1274677at2"/>
<sequence>MKNKITLVLALTVASIAQAQVGFNTSDPRATLDVVAKSTTGAVPEGLLIPRVDRLKAQTMTGVTTSTMIYVNNIANGSTGGTAANINAVGYYYFDGTVWVKINTGTSADTNIYNTNGTLSGNRIVMQNAFGLAFTPTTVDGFSVGGNTFSVDAANSRIGIGTAAPNSKLQVLGGEMRVGGPASQTGSIPNPVLRIQSNANVDGSGGSLYFTENDQNYGYYLTHNTNPGATNGFDGIGIGTLAADVSNLARPSIFAAQNQNVSIGTSTPQQIFHIDGARDNDINTVPTAAQQVNDVVVTNVGRVGVGTIDPSVKLHVVSPTAGAVRIVDGTQAEGSVLTSDADGVGTWRSTAIAFRTITVPSTVYTFAANNNTTAKYTGVPIVLPPGKWLLNLTLGVEFLSSATDTYVKGSNFIRFRLGNNTADMANATFIADAIQPRLASAGFAKSEMRGMVSGNLAVNNTTAANKTYYLFVDNSSSLPDRTSFDVRFDWNESSITYQEIQ</sequence>
<proteinExistence type="predicted"/>
<feature type="chain" id="PRO_5008003690" evidence="1">
    <location>
        <begin position="20"/>
        <end position="501"/>
    </location>
</feature>
<name>A0A172XSD3_9FLAO</name>
<dbReference type="RefSeq" id="WP_066751612.1">
    <property type="nucleotide sequence ID" value="NZ_CP015199.1"/>
</dbReference>
<evidence type="ECO:0000256" key="1">
    <source>
        <dbReference type="SAM" id="SignalP"/>
    </source>
</evidence>
<feature type="signal peptide" evidence="1">
    <location>
        <begin position="1"/>
        <end position="19"/>
    </location>
</feature>
<dbReference type="EMBL" id="CP015199">
    <property type="protein sequence ID" value="ANF49790.1"/>
    <property type="molecule type" value="Genomic_DNA"/>
</dbReference>
<keyword evidence="3" id="KW-1185">Reference proteome</keyword>
<keyword evidence="1" id="KW-0732">Signal</keyword>
<organism evidence="2 3">
    <name type="scientific">Chryseobacterium glaciei</name>
    <dbReference type="NCBI Taxonomy" id="1685010"/>
    <lineage>
        <taxon>Bacteria</taxon>
        <taxon>Pseudomonadati</taxon>
        <taxon>Bacteroidota</taxon>
        <taxon>Flavobacteriia</taxon>
        <taxon>Flavobacteriales</taxon>
        <taxon>Weeksellaceae</taxon>
        <taxon>Chryseobacterium group</taxon>
        <taxon>Chryseobacterium</taxon>
    </lineage>
</organism>
<evidence type="ECO:0000313" key="2">
    <source>
        <dbReference type="EMBL" id="ANF49790.1"/>
    </source>
</evidence>
<dbReference type="AlphaFoldDB" id="A0A172XSD3"/>
<dbReference type="STRING" id="1685010.A0O34_04200"/>
<gene>
    <name evidence="2" type="ORF">A0O34_04200</name>
</gene>
<dbReference type="Proteomes" id="UP000077824">
    <property type="component" value="Chromosome"/>
</dbReference>
<evidence type="ECO:0000313" key="3">
    <source>
        <dbReference type="Proteomes" id="UP000077824"/>
    </source>
</evidence>
<dbReference type="KEGG" id="chh:A0O34_04200"/>
<accession>A0A172XSD3</accession>